<sequence>MEIASTHSVSVRILNHVTMTTNEKIRDYVKLNSSKENCLEQVASRRKEFFSEKIRKQQRVPLPDGWVVPATIQRASYRDTRFFGKLMDIRPHRRSKPDDNLRPGEKLRTLVKVQTGDTEYQGEIGRVGRLIISERLCGEFPKRRHGTNLWDLARHQEEELLHHVHD</sequence>
<dbReference type="Proteomes" id="UP001153148">
    <property type="component" value="Unassembled WGS sequence"/>
</dbReference>
<gene>
    <name evidence="1" type="ORF">TPAB3V08_LOCUS7769</name>
</gene>
<reference evidence="1" key="1">
    <citation type="submission" date="2021-03" db="EMBL/GenBank/DDBJ databases">
        <authorList>
            <person name="Tran Van P."/>
        </authorList>
    </citation>
    <scope>NUCLEOTIDE SEQUENCE</scope>
</reference>
<evidence type="ECO:0000313" key="2">
    <source>
        <dbReference type="Proteomes" id="UP001153148"/>
    </source>
</evidence>
<dbReference type="EMBL" id="CAJPIN010013679">
    <property type="protein sequence ID" value="CAG2060813.1"/>
    <property type="molecule type" value="Genomic_DNA"/>
</dbReference>
<protein>
    <submittedName>
        <fullName evidence="1">Uncharacterized protein</fullName>
    </submittedName>
</protein>
<evidence type="ECO:0000313" key="1">
    <source>
        <dbReference type="EMBL" id="CAG2060813.1"/>
    </source>
</evidence>
<accession>A0ABN7P5V3</accession>
<proteinExistence type="predicted"/>
<organism evidence="1 2">
    <name type="scientific">Timema podura</name>
    <name type="common">Walking stick</name>
    <dbReference type="NCBI Taxonomy" id="61482"/>
    <lineage>
        <taxon>Eukaryota</taxon>
        <taxon>Metazoa</taxon>
        <taxon>Ecdysozoa</taxon>
        <taxon>Arthropoda</taxon>
        <taxon>Hexapoda</taxon>
        <taxon>Insecta</taxon>
        <taxon>Pterygota</taxon>
        <taxon>Neoptera</taxon>
        <taxon>Polyneoptera</taxon>
        <taxon>Phasmatodea</taxon>
        <taxon>Timematodea</taxon>
        <taxon>Timematoidea</taxon>
        <taxon>Timematidae</taxon>
        <taxon>Timema</taxon>
    </lineage>
</organism>
<name>A0ABN7P5V3_TIMPD</name>
<comment type="caution">
    <text evidence="1">The sequence shown here is derived from an EMBL/GenBank/DDBJ whole genome shotgun (WGS) entry which is preliminary data.</text>
</comment>
<keyword evidence="2" id="KW-1185">Reference proteome</keyword>